<dbReference type="Proteomes" id="UP001152622">
    <property type="component" value="Chromosome 3"/>
</dbReference>
<sequence>MILFLKIEAEGDFPCKLLGNFGMPSIFKQGDIMLGAIFPVFNKEESRNVSFQKQPHGGNCVGFDLRAYRWAQLLQNQDRLNPQQLLKHLDHLVYQWSVTSQHVLV</sequence>
<organism evidence="1 2">
    <name type="scientific">Synaphobranchus kaupii</name>
    <name type="common">Kaup's arrowtooth eel</name>
    <dbReference type="NCBI Taxonomy" id="118154"/>
    <lineage>
        <taxon>Eukaryota</taxon>
        <taxon>Metazoa</taxon>
        <taxon>Chordata</taxon>
        <taxon>Craniata</taxon>
        <taxon>Vertebrata</taxon>
        <taxon>Euteleostomi</taxon>
        <taxon>Actinopterygii</taxon>
        <taxon>Neopterygii</taxon>
        <taxon>Teleostei</taxon>
        <taxon>Anguilliformes</taxon>
        <taxon>Synaphobranchidae</taxon>
        <taxon>Synaphobranchus</taxon>
    </lineage>
</organism>
<dbReference type="EMBL" id="JAINUF010000003">
    <property type="protein sequence ID" value="KAJ8367767.1"/>
    <property type="molecule type" value="Genomic_DNA"/>
</dbReference>
<protein>
    <submittedName>
        <fullName evidence="1">Uncharacterized protein</fullName>
    </submittedName>
</protein>
<dbReference type="Gene3D" id="3.40.50.2300">
    <property type="match status" value="1"/>
</dbReference>
<proteinExistence type="predicted"/>
<dbReference type="AlphaFoldDB" id="A0A9Q1FUF2"/>
<evidence type="ECO:0000313" key="2">
    <source>
        <dbReference type="Proteomes" id="UP001152622"/>
    </source>
</evidence>
<gene>
    <name evidence="1" type="ORF">SKAU_G00077950</name>
</gene>
<evidence type="ECO:0000313" key="1">
    <source>
        <dbReference type="EMBL" id="KAJ8367767.1"/>
    </source>
</evidence>
<keyword evidence="2" id="KW-1185">Reference proteome</keyword>
<reference evidence="1" key="1">
    <citation type="journal article" date="2023" name="Science">
        <title>Genome structures resolve the early diversification of teleost fishes.</title>
        <authorList>
            <person name="Parey E."/>
            <person name="Louis A."/>
            <person name="Montfort J."/>
            <person name="Bouchez O."/>
            <person name="Roques C."/>
            <person name="Iampietro C."/>
            <person name="Lluch J."/>
            <person name="Castinel A."/>
            <person name="Donnadieu C."/>
            <person name="Desvignes T."/>
            <person name="Floi Bucao C."/>
            <person name="Jouanno E."/>
            <person name="Wen M."/>
            <person name="Mejri S."/>
            <person name="Dirks R."/>
            <person name="Jansen H."/>
            <person name="Henkel C."/>
            <person name="Chen W.J."/>
            <person name="Zahm M."/>
            <person name="Cabau C."/>
            <person name="Klopp C."/>
            <person name="Thompson A.W."/>
            <person name="Robinson-Rechavi M."/>
            <person name="Braasch I."/>
            <person name="Lecointre G."/>
            <person name="Bobe J."/>
            <person name="Postlethwait J.H."/>
            <person name="Berthelot C."/>
            <person name="Roest Crollius H."/>
            <person name="Guiguen Y."/>
        </authorList>
    </citation>
    <scope>NUCLEOTIDE SEQUENCE</scope>
    <source>
        <strain evidence="1">WJC10195</strain>
    </source>
</reference>
<name>A0A9Q1FUF2_SYNKA</name>
<accession>A0A9Q1FUF2</accession>
<comment type="caution">
    <text evidence="1">The sequence shown here is derived from an EMBL/GenBank/DDBJ whole genome shotgun (WGS) entry which is preliminary data.</text>
</comment>